<dbReference type="InterPro" id="IPR032508">
    <property type="entry name" value="FecR_C"/>
</dbReference>
<dbReference type="Gene3D" id="3.55.50.30">
    <property type="match status" value="1"/>
</dbReference>
<dbReference type="Pfam" id="PF16344">
    <property type="entry name" value="FecR_C"/>
    <property type="match status" value="1"/>
</dbReference>
<dbReference type="PIRSF" id="PIRSF018266">
    <property type="entry name" value="FecR"/>
    <property type="match status" value="1"/>
</dbReference>
<evidence type="ECO:0000313" key="5">
    <source>
        <dbReference type="Proteomes" id="UP001597525"/>
    </source>
</evidence>
<dbReference type="Gene3D" id="2.60.120.1440">
    <property type="match status" value="1"/>
</dbReference>
<proteinExistence type="predicted"/>
<protein>
    <submittedName>
        <fullName evidence="4">FecR family protein</fullName>
    </submittedName>
</protein>
<dbReference type="InterPro" id="IPR012373">
    <property type="entry name" value="Ferrdict_sens_TM"/>
</dbReference>
<gene>
    <name evidence="4" type="ORF">ACFS7Y_17140</name>
</gene>
<sequence length="336" mass="37559">MNKQIRMANIPENIKFLILKWKSGSLTADEQAMLNAWYDEELPAELEWYGDDEPALKERMYAQVRDVMESEVVQTGKRRNLRQLGWVAAAAAAILLFFTLSPYFRTELGKTGEIISAASTAQQIKKIILPDQTIVWLKGDSKLKYPEAFGSRIREVELIGEALFEVSKDKDRPFIIRAADYSTKVLGTSFNLKVDPKTGELDLAVLTGTVEVTKKGVGMGKAKAYKVEANETLRSKADEWGKPSITLPDAQLATLTAGTEYDMNFVSEPVEDIMKRFEEKFNVSFEGYTGEYKSCKVTADLTDQSLEKSLKLLSLSINADFKVTDNTIRLTGGGCF</sequence>
<dbReference type="Proteomes" id="UP001597525">
    <property type="component" value="Unassembled WGS sequence"/>
</dbReference>
<dbReference type="Pfam" id="PF04773">
    <property type="entry name" value="FecR"/>
    <property type="match status" value="1"/>
</dbReference>
<accession>A0ABW6BJW2</accession>
<feature type="transmembrane region" description="Helical" evidence="1">
    <location>
        <begin position="84"/>
        <end position="104"/>
    </location>
</feature>
<keyword evidence="1" id="KW-0472">Membrane</keyword>
<evidence type="ECO:0000256" key="1">
    <source>
        <dbReference type="SAM" id="Phobius"/>
    </source>
</evidence>
<dbReference type="PANTHER" id="PTHR30273">
    <property type="entry name" value="PERIPLASMIC SIGNAL SENSOR AND SIGMA FACTOR ACTIVATOR FECR-RELATED"/>
    <property type="match status" value="1"/>
</dbReference>
<keyword evidence="1" id="KW-1133">Transmembrane helix</keyword>
<dbReference type="EMBL" id="JBHUPB010000011">
    <property type="protein sequence ID" value="MFD2969122.1"/>
    <property type="molecule type" value="Genomic_DNA"/>
</dbReference>
<dbReference type="RefSeq" id="WP_320184611.1">
    <property type="nucleotide sequence ID" value="NZ_CP138332.1"/>
</dbReference>
<evidence type="ECO:0000313" key="4">
    <source>
        <dbReference type="EMBL" id="MFD2969122.1"/>
    </source>
</evidence>
<feature type="domain" description="FecR protein" evidence="2">
    <location>
        <begin position="120"/>
        <end position="211"/>
    </location>
</feature>
<keyword evidence="5" id="KW-1185">Reference proteome</keyword>
<organism evidence="4 5">
    <name type="scientific">Sphingobacterium bambusae</name>
    <dbReference type="NCBI Taxonomy" id="662858"/>
    <lineage>
        <taxon>Bacteria</taxon>
        <taxon>Pseudomonadati</taxon>
        <taxon>Bacteroidota</taxon>
        <taxon>Sphingobacteriia</taxon>
        <taxon>Sphingobacteriales</taxon>
        <taxon>Sphingobacteriaceae</taxon>
        <taxon>Sphingobacterium</taxon>
    </lineage>
</organism>
<dbReference type="InterPro" id="IPR006860">
    <property type="entry name" value="FecR"/>
</dbReference>
<reference evidence="5" key="1">
    <citation type="journal article" date="2019" name="Int. J. Syst. Evol. Microbiol.">
        <title>The Global Catalogue of Microorganisms (GCM) 10K type strain sequencing project: providing services to taxonomists for standard genome sequencing and annotation.</title>
        <authorList>
            <consortium name="The Broad Institute Genomics Platform"/>
            <consortium name="The Broad Institute Genome Sequencing Center for Infectious Disease"/>
            <person name="Wu L."/>
            <person name="Ma J."/>
        </authorList>
    </citation>
    <scope>NUCLEOTIDE SEQUENCE [LARGE SCALE GENOMIC DNA]</scope>
    <source>
        <strain evidence="5">KCTC 22814</strain>
    </source>
</reference>
<name>A0ABW6BJW2_9SPHI</name>
<comment type="caution">
    <text evidence="4">The sequence shown here is derived from an EMBL/GenBank/DDBJ whole genome shotgun (WGS) entry which is preliminary data.</text>
</comment>
<evidence type="ECO:0000259" key="2">
    <source>
        <dbReference type="Pfam" id="PF04773"/>
    </source>
</evidence>
<feature type="domain" description="Protein FecR C-terminal" evidence="3">
    <location>
        <begin position="263"/>
        <end position="328"/>
    </location>
</feature>
<evidence type="ECO:0000259" key="3">
    <source>
        <dbReference type="Pfam" id="PF16344"/>
    </source>
</evidence>
<keyword evidence="1" id="KW-0812">Transmembrane</keyword>
<dbReference type="PANTHER" id="PTHR30273:SF2">
    <property type="entry name" value="PROTEIN FECR"/>
    <property type="match status" value="1"/>
</dbReference>